<protein>
    <submittedName>
        <fullName evidence="2">Uncharacterized protein</fullName>
    </submittedName>
</protein>
<comment type="caution">
    <text evidence="2">The sequence shown here is derived from an EMBL/GenBank/DDBJ whole genome shotgun (WGS) entry which is preliminary data.</text>
</comment>
<name>A0A9X4M2L5_9ACTN</name>
<dbReference type="AlphaFoldDB" id="A0A9X4M2L5"/>
<keyword evidence="1" id="KW-0472">Membrane</keyword>
<dbReference type="EMBL" id="JANRHA010000001">
    <property type="protein sequence ID" value="MDG3013261.1"/>
    <property type="molecule type" value="Genomic_DNA"/>
</dbReference>
<dbReference type="RefSeq" id="WP_277834198.1">
    <property type="nucleotide sequence ID" value="NZ_JAAIVF010000006.1"/>
</dbReference>
<keyword evidence="1" id="KW-0812">Transmembrane</keyword>
<accession>A0A9X4M2L5</accession>
<feature type="transmembrane region" description="Helical" evidence="1">
    <location>
        <begin position="7"/>
        <end position="27"/>
    </location>
</feature>
<sequence length="142" mass="14483">MRVSTGAAVVSVVCGAAVWLYVAPQLVSTGLVEAGELLGLLIVVPTPVGLLASLVGVVAGVVGIARGTDRSWTGALMTVGQIVTWAVVALVVAWSRADDATGWELLALPASLMVGQVLVVAGLIAGRVWRRRGNTLGESVVE</sequence>
<evidence type="ECO:0000313" key="2">
    <source>
        <dbReference type="EMBL" id="MDG3013261.1"/>
    </source>
</evidence>
<organism evidence="2 3">
    <name type="scientific">Speluncibacter jeojiensis</name>
    <dbReference type="NCBI Taxonomy" id="2710754"/>
    <lineage>
        <taxon>Bacteria</taxon>
        <taxon>Bacillati</taxon>
        <taxon>Actinomycetota</taxon>
        <taxon>Actinomycetes</taxon>
        <taxon>Mycobacteriales</taxon>
        <taxon>Speluncibacteraceae</taxon>
        <taxon>Speluncibacter</taxon>
    </lineage>
</organism>
<feature type="transmembrane region" description="Helical" evidence="1">
    <location>
        <begin position="106"/>
        <end position="126"/>
    </location>
</feature>
<gene>
    <name evidence="2" type="ORF">NVS88_01670</name>
</gene>
<keyword evidence="3" id="KW-1185">Reference proteome</keyword>
<keyword evidence="1" id="KW-1133">Transmembrane helix</keyword>
<feature type="transmembrane region" description="Helical" evidence="1">
    <location>
        <begin position="39"/>
        <end position="65"/>
    </location>
</feature>
<dbReference type="Proteomes" id="UP001152755">
    <property type="component" value="Unassembled WGS sequence"/>
</dbReference>
<feature type="transmembrane region" description="Helical" evidence="1">
    <location>
        <begin position="72"/>
        <end position="94"/>
    </location>
</feature>
<reference evidence="2" key="1">
    <citation type="submission" date="2022-08" db="EMBL/GenBank/DDBJ databases">
        <title>Genome analysis of Corynebacteriales strain.</title>
        <authorList>
            <person name="Lee S.D."/>
        </authorList>
    </citation>
    <scope>NUCLEOTIDE SEQUENCE</scope>
    <source>
        <strain evidence="2">D3-21</strain>
    </source>
</reference>
<evidence type="ECO:0000313" key="3">
    <source>
        <dbReference type="Proteomes" id="UP001152755"/>
    </source>
</evidence>
<evidence type="ECO:0000256" key="1">
    <source>
        <dbReference type="SAM" id="Phobius"/>
    </source>
</evidence>
<proteinExistence type="predicted"/>